<dbReference type="EMBL" id="CATQJA010002647">
    <property type="protein sequence ID" value="CAJ0576851.1"/>
    <property type="molecule type" value="Genomic_DNA"/>
</dbReference>
<accession>A0AA36CWX8</accession>
<dbReference type="PANTHER" id="PTHR31562:SF11">
    <property type="entry name" value="NUCLEOTIDE-DIPHOSPHO-SUGAR TRANSFERASE DOMAIN-CONTAINING PROTEIN"/>
    <property type="match status" value="1"/>
</dbReference>
<protein>
    <submittedName>
        <fullName evidence="1">Uncharacterized protein</fullName>
    </submittedName>
</protein>
<evidence type="ECO:0000313" key="2">
    <source>
        <dbReference type="Proteomes" id="UP001177023"/>
    </source>
</evidence>
<name>A0AA36CWX8_9BILA</name>
<reference evidence="1" key="1">
    <citation type="submission" date="2023-06" db="EMBL/GenBank/DDBJ databases">
        <authorList>
            <person name="Delattre M."/>
        </authorList>
    </citation>
    <scope>NUCLEOTIDE SEQUENCE</scope>
    <source>
        <strain evidence="1">AF72</strain>
    </source>
</reference>
<sequence length="318" mass="38185">MELNTYNNKRKPTSPTLQLYKNHQILRYWWWSITMETFGNYLPLRLHTLLPEGFHVRKTLYRRGTSRKTDYVFFVDADMAVVNPKRKIEEFIDPNFDITFYERFINVEIAAGSYLVKNTRWARNFLMDFSLYGDKLDDRVIGSDNAALHMFLAEELYPELKDLLRQCQSAQKLVDWGELYVYETCVRMIIGNHYELKNHVRIMKKGTGWVRDIWLADSRWNPKMDFILHGYQEKRILPFNGTFIKRAQLPWMEKAGFYKIMKSKPQLKKCKNTDYTFDFDDRFVKPMFEINPVLDDIRAEVELKKWQFAGMVPKFQEK</sequence>
<dbReference type="Pfam" id="PF03314">
    <property type="entry name" value="DUF273"/>
    <property type="match status" value="1"/>
</dbReference>
<dbReference type="Gene3D" id="3.90.550.10">
    <property type="entry name" value="Spore Coat Polysaccharide Biosynthesis Protein SpsA, Chain A"/>
    <property type="match status" value="1"/>
</dbReference>
<keyword evidence="2" id="KW-1185">Reference proteome</keyword>
<proteinExistence type="predicted"/>
<feature type="non-terminal residue" evidence="1">
    <location>
        <position position="318"/>
    </location>
</feature>
<gene>
    <name evidence="1" type="ORF">MSPICULIGERA_LOCUS15136</name>
</gene>
<dbReference type="InterPro" id="IPR004988">
    <property type="entry name" value="DUF273"/>
</dbReference>
<evidence type="ECO:0000313" key="1">
    <source>
        <dbReference type="EMBL" id="CAJ0576851.1"/>
    </source>
</evidence>
<dbReference type="PANTHER" id="PTHR31562">
    <property type="entry name" value="PROTEIN CBG18972"/>
    <property type="match status" value="1"/>
</dbReference>
<dbReference type="AlphaFoldDB" id="A0AA36CWX8"/>
<organism evidence="1 2">
    <name type="scientific">Mesorhabditis spiculigera</name>
    <dbReference type="NCBI Taxonomy" id="96644"/>
    <lineage>
        <taxon>Eukaryota</taxon>
        <taxon>Metazoa</taxon>
        <taxon>Ecdysozoa</taxon>
        <taxon>Nematoda</taxon>
        <taxon>Chromadorea</taxon>
        <taxon>Rhabditida</taxon>
        <taxon>Rhabditina</taxon>
        <taxon>Rhabditomorpha</taxon>
        <taxon>Rhabditoidea</taxon>
        <taxon>Rhabditidae</taxon>
        <taxon>Mesorhabditinae</taxon>
        <taxon>Mesorhabditis</taxon>
    </lineage>
</organism>
<dbReference type="Proteomes" id="UP001177023">
    <property type="component" value="Unassembled WGS sequence"/>
</dbReference>
<dbReference type="InterPro" id="IPR029044">
    <property type="entry name" value="Nucleotide-diphossugar_trans"/>
</dbReference>
<comment type="caution">
    <text evidence="1">The sequence shown here is derived from an EMBL/GenBank/DDBJ whole genome shotgun (WGS) entry which is preliminary data.</text>
</comment>